<dbReference type="Proteomes" id="UP000610746">
    <property type="component" value="Unassembled WGS sequence"/>
</dbReference>
<dbReference type="AlphaFoldDB" id="A0A8J8GDF5"/>
<organism evidence="1 2">
    <name type="scientific">Frigoriflavimonas asaccharolytica</name>
    <dbReference type="NCBI Taxonomy" id="2735899"/>
    <lineage>
        <taxon>Bacteria</taxon>
        <taxon>Pseudomonadati</taxon>
        <taxon>Bacteroidota</taxon>
        <taxon>Flavobacteriia</taxon>
        <taxon>Flavobacteriales</taxon>
        <taxon>Weeksellaceae</taxon>
        <taxon>Frigoriflavimonas</taxon>
    </lineage>
</organism>
<evidence type="ECO:0000313" key="1">
    <source>
        <dbReference type="EMBL" id="NRS93910.1"/>
    </source>
</evidence>
<proteinExistence type="predicted"/>
<evidence type="ECO:0000313" key="2">
    <source>
        <dbReference type="Proteomes" id="UP000610746"/>
    </source>
</evidence>
<reference evidence="1" key="1">
    <citation type="submission" date="2020-05" db="EMBL/GenBank/DDBJ databases">
        <title>Genomic Encyclopedia of Type Strains, Phase IV (KMG-V): Genome sequencing to study the core and pangenomes of soil and plant-associated prokaryotes.</title>
        <authorList>
            <person name="Whitman W."/>
        </authorList>
    </citation>
    <scope>NUCLEOTIDE SEQUENCE</scope>
    <source>
        <strain evidence="1">16F</strain>
    </source>
</reference>
<dbReference type="RefSeq" id="WP_173780448.1">
    <property type="nucleotide sequence ID" value="NZ_JABSNO010000032.1"/>
</dbReference>
<dbReference type="EMBL" id="JABSNO010000032">
    <property type="protein sequence ID" value="NRS93910.1"/>
    <property type="molecule type" value="Genomic_DNA"/>
</dbReference>
<gene>
    <name evidence="1" type="ORF">HNQ03_003002</name>
</gene>
<accession>A0A8J8GDF5</accession>
<sequence length="145" mass="16769">MVGSFAEMDKTLTPLFIGFSETLGKKDFQQDKVEMKKLEDSLINNFSKKSVEKEKTIFYFQKINDSIIERGSNKDPFPDSSIFINTKISKEFYDYPYPANDIAFKISYKKIANLKIKEFRKSKKIINGIKCFKIKASYTTIAVLS</sequence>
<name>A0A8J8GDF5_9FLAO</name>
<comment type="caution">
    <text evidence="1">The sequence shown here is derived from an EMBL/GenBank/DDBJ whole genome shotgun (WGS) entry which is preliminary data.</text>
</comment>
<protein>
    <submittedName>
        <fullName evidence="1">Uncharacterized protein</fullName>
    </submittedName>
</protein>
<keyword evidence="2" id="KW-1185">Reference proteome</keyword>